<evidence type="ECO:0008006" key="3">
    <source>
        <dbReference type="Google" id="ProtNLM"/>
    </source>
</evidence>
<evidence type="ECO:0000313" key="2">
    <source>
        <dbReference type="Proteomes" id="UP001498398"/>
    </source>
</evidence>
<protein>
    <recommendedName>
        <fullName evidence="3">F-box domain-containing protein</fullName>
    </recommendedName>
</protein>
<proteinExistence type="predicted"/>
<gene>
    <name evidence="1" type="ORF">VKT23_013494</name>
</gene>
<keyword evidence="2" id="KW-1185">Reference proteome</keyword>
<dbReference type="EMBL" id="JBANRG010000037">
    <property type="protein sequence ID" value="KAK7448762.1"/>
    <property type="molecule type" value="Genomic_DNA"/>
</dbReference>
<comment type="caution">
    <text evidence="1">The sequence shown here is derived from an EMBL/GenBank/DDBJ whole genome shotgun (WGS) entry which is preliminary data.</text>
</comment>
<dbReference type="Proteomes" id="UP001498398">
    <property type="component" value="Unassembled WGS sequence"/>
</dbReference>
<name>A0ABR1J558_9AGAR</name>
<reference evidence="1 2" key="1">
    <citation type="submission" date="2024-01" db="EMBL/GenBank/DDBJ databases">
        <title>A draft genome for the cacao thread blight pathogen Marasmiellus scandens.</title>
        <authorList>
            <person name="Baruah I.K."/>
            <person name="Leung J."/>
            <person name="Bukari Y."/>
            <person name="Amoako-Attah I."/>
            <person name="Meinhardt L.W."/>
            <person name="Bailey B.A."/>
            <person name="Cohen S.P."/>
        </authorList>
    </citation>
    <scope>NUCLEOTIDE SEQUENCE [LARGE SCALE GENOMIC DNA]</scope>
    <source>
        <strain evidence="1 2">GH-19</strain>
    </source>
</reference>
<sequence length="124" mass="14171">MLLSAELIDSVIDLVDDSHALKRCSLVSRVWRPHSQYQLFSTTLNLISPPVQRNLGSSSIKPEQILKYARDFIEIAYSSPTISSAVRRLIIPLDALRQFDSETCKCWRSYSSWKKALEENTRGI</sequence>
<evidence type="ECO:0000313" key="1">
    <source>
        <dbReference type="EMBL" id="KAK7448762.1"/>
    </source>
</evidence>
<organism evidence="1 2">
    <name type="scientific">Marasmiellus scandens</name>
    <dbReference type="NCBI Taxonomy" id="2682957"/>
    <lineage>
        <taxon>Eukaryota</taxon>
        <taxon>Fungi</taxon>
        <taxon>Dikarya</taxon>
        <taxon>Basidiomycota</taxon>
        <taxon>Agaricomycotina</taxon>
        <taxon>Agaricomycetes</taxon>
        <taxon>Agaricomycetidae</taxon>
        <taxon>Agaricales</taxon>
        <taxon>Marasmiineae</taxon>
        <taxon>Omphalotaceae</taxon>
        <taxon>Marasmiellus</taxon>
    </lineage>
</organism>
<accession>A0ABR1J558</accession>